<feature type="transmembrane region" description="Helical" evidence="18">
    <location>
        <begin position="6"/>
        <end position="23"/>
    </location>
</feature>
<evidence type="ECO:0000256" key="16">
    <source>
        <dbReference type="NCBIfam" id="TIGR00560"/>
    </source>
</evidence>
<dbReference type="EC" id="2.7.8.5" evidence="5 16"/>
<keyword evidence="8 17" id="KW-0808">Transferase</keyword>
<organism evidence="19 20">
    <name type="scientific">Feifania hominis</name>
    <dbReference type="NCBI Taxonomy" id="2763660"/>
    <lineage>
        <taxon>Bacteria</taxon>
        <taxon>Bacillati</taxon>
        <taxon>Bacillota</taxon>
        <taxon>Clostridia</taxon>
        <taxon>Eubacteriales</taxon>
        <taxon>Feifaniaceae</taxon>
        <taxon>Feifania</taxon>
    </lineage>
</organism>
<evidence type="ECO:0000256" key="3">
    <source>
        <dbReference type="ARBA" id="ARBA00005042"/>
    </source>
</evidence>
<comment type="similarity">
    <text evidence="4 17">Belongs to the CDP-alcohol phosphatidyltransferase class-I family.</text>
</comment>
<dbReference type="PANTHER" id="PTHR14269:SF62">
    <property type="entry name" value="CDP-DIACYLGLYCEROL--GLYCEROL-3-PHOSPHATE 3-PHOSPHATIDYLTRANSFERASE 1, CHLOROPLASTIC"/>
    <property type="match status" value="1"/>
</dbReference>
<dbReference type="Gene3D" id="1.20.120.1760">
    <property type="match status" value="1"/>
</dbReference>
<feature type="transmembrane region" description="Helical" evidence="18">
    <location>
        <begin position="145"/>
        <end position="172"/>
    </location>
</feature>
<keyword evidence="13" id="KW-0594">Phospholipid biosynthesis</keyword>
<dbReference type="InterPro" id="IPR004570">
    <property type="entry name" value="Phosphatidylglycerol_P_synth"/>
</dbReference>
<evidence type="ECO:0000256" key="10">
    <source>
        <dbReference type="ARBA" id="ARBA00022989"/>
    </source>
</evidence>
<dbReference type="EMBL" id="JACRSP010000001">
    <property type="protein sequence ID" value="MBC8535461.1"/>
    <property type="molecule type" value="Genomic_DNA"/>
</dbReference>
<evidence type="ECO:0000256" key="11">
    <source>
        <dbReference type="ARBA" id="ARBA00023098"/>
    </source>
</evidence>
<keyword evidence="12 18" id="KW-0472">Membrane</keyword>
<keyword evidence="10 18" id="KW-1133">Transmembrane helix</keyword>
<dbReference type="InterPro" id="IPR043130">
    <property type="entry name" value="CDP-OH_PTrfase_TM_dom"/>
</dbReference>
<name>A0A926HUE2_9FIRM</name>
<keyword evidence="20" id="KW-1185">Reference proteome</keyword>
<dbReference type="GO" id="GO:0016020">
    <property type="term" value="C:membrane"/>
    <property type="evidence" value="ECO:0007669"/>
    <property type="project" value="UniProtKB-SubCell"/>
</dbReference>
<evidence type="ECO:0000256" key="9">
    <source>
        <dbReference type="ARBA" id="ARBA00022692"/>
    </source>
</evidence>
<dbReference type="InterPro" id="IPR000462">
    <property type="entry name" value="CDP-OH_P_trans"/>
</dbReference>
<evidence type="ECO:0000256" key="18">
    <source>
        <dbReference type="SAM" id="Phobius"/>
    </source>
</evidence>
<comment type="caution">
    <text evidence="19">The sequence shown here is derived from an EMBL/GenBank/DDBJ whole genome shotgun (WGS) entry which is preliminary data.</text>
</comment>
<evidence type="ECO:0000313" key="20">
    <source>
        <dbReference type="Proteomes" id="UP000620366"/>
    </source>
</evidence>
<comment type="catalytic activity">
    <reaction evidence="15">
        <text>a CDP-1,2-diacyl-sn-glycerol + sn-glycerol 3-phosphate = a 1,2-diacyl-sn-glycero-3-phospho-(1'-sn-glycero-3'-phosphate) + CMP + H(+)</text>
        <dbReference type="Rhea" id="RHEA:12593"/>
        <dbReference type="ChEBI" id="CHEBI:15378"/>
        <dbReference type="ChEBI" id="CHEBI:57597"/>
        <dbReference type="ChEBI" id="CHEBI:58332"/>
        <dbReference type="ChEBI" id="CHEBI:60110"/>
        <dbReference type="ChEBI" id="CHEBI:60377"/>
        <dbReference type="EC" id="2.7.8.5"/>
    </reaction>
</comment>
<evidence type="ECO:0000256" key="6">
    <source>
        <dbReference type="ARBA" id="ARBA00014944"/>
    </source>
</evidence>
<protein>
    <recommendedName>
        <fullName evidence="6 16">CDP-diacylglycerol--glycerol-3-phosphate 3-phosphatidyltransferase</fullName>
        <ecNumber evidence="5 16">2.7.8.5</ecNumber>
    </recommendedName>
</protein>
<sequence length="191" mass="22034">MNLPNALSIFRLILVPVFLLAFFMPIENNYLVACFVFILSGITDYMDGYIARKYGQITDLGKLLDPLADKMMQTTVFFCLWSADIVPLWVFLIFLGKEVIQILLSSKLYNKENVVVQSNWYGKVATGVFYLVVFLILVLDLPPQWNLLLVFFALGWAVFAFVMYGVAYRGVLKAEFDRMRGKNRQQKEQKD</sequence>
<evidence type="ECO:0000256" key="13">
    <source>
        <dbReference type="ARBA" id="ARBA00023209"/>
    </source>
</evidence>
<feature type="transmembrane region" description="Helical" evidence="18">
    <location>
        <begin position="71"/>
        <end position="95"/>
    </location>
</feature>
<comment type="function">
    <text evidence="1">This protein catalyzes the committed step to the synthesis of the acidic phospholipids.</text>
</comment>
<feature type="transmembrane region" description="Helical" evidence="18">
    <location>
        <begin position="120"/>
        <end position="139"/>
    </location>
</feature>
<dbReference type="PANTHER" id="PTHR14269">
    <property type="entry name" value="CDP-DIACYLGLYCEROL--GLYCEROL-3-PHOSPHATE 3-PHOSPHATIDYLTRANSFERASE-RELATED"/>
    <property type="match status" value="1"/>
</dbReference>
<evidence type="ECO:0000256" key="14">
    <source>
        <dbReference type="ARBA" id="ARBA00023264"/>
    </source>
</evidence>
<keyword evidence="9 18" id="KW-0812">Transmembrane</keyword>
<evidence type="ECO:0000256" key="5">
    <source>
        <dbReference type="ARBA" id="ARBA00013170"/>
    </source>
</evidence>
<dbReference type="PROSITE" id="PS00379">
    <property type="entry name" value="CDP_ALCOHOL_P_TRANSF"/>
    <property type="match status" value="1"/>
</dbReference>
<evidence type="ECO:0000256" key="2">
    <source>
        <dbReference type="ARBA" id="ARBA00004141"/>
    </source>
</evidence>
<dbReference type="GO" id="GO:0046474">
    <property type="term" value="P:glycerophospholipid biosynthetic process"/>
    <property type="evidence" value="ECO:0007669"/>
    <property type="project" value="TreeGrafter"/>
</dbReference>
<evidence type="ECO:0000256" key="12">
    <source>
        <dbReference type="ARBA" id="ARBA00023136"/>
    </source>
</evidence>
<dbReference type="Pfam" id="PF01066">
    <property type="entry name" value="CDP-OH_P_transf"/>
    <property type="match status" value="1"/>
</dbReference>
<dbReference type="PIRSF" id="PIRSF000847">
    <property type="entry name" value="Phos_ph_gly_syn"/>
    <property type="match status" value="1"/>
</dbReference>
<evidence type="ECO:0000256" key="17">
    <source>
        <dbReference type="RuleBase" id="RU003750"/>
    </source>
</evidence>
<keyword evidence="7" id="KW-0444">Lipid biosynthesis</keyword>
<dbReference type="NCBIfam" id="TIGR00560">
    <property type="entry name" value="pgsA"/>
    <property type="match status" value="1"/>
</dbReference>
<evidence type="ECO:0000256" key="15">
    <source>
        <dbReference type="ARBA" id="ARBA00048586"/>
    </source>
</evidence>
<gene>
    <name evidence="19" type="primary">pgsA</name>
    <name evidence="19" type="ORF">H8695_01955</name>
</gene>
<evidence type="ECO:0000256" key="4">
    <source>
        <dbReference type="ARBA" id="ARBA00010441"/>
    </source>
</evidence>
<reference evidence="19" key="1">
    <citation type="submission" date="2020-08" db="EMBL/GenBank/DDBJ databases">
        <title>Genome public.</title>
        <authorList>
            <person name="Liu C."/>
            <person name="Sun Q."/>
        </authorList>
    </citation>
    <scope>NUCLEOTIDE SEQUENCE</scope>
    <source>
        <strain evidence="19">BX7</strain>
    </source>
</reference>
<dbReference type="GO" id="GO:0008444">
    <property type="term" value="F:CDP-diacylglycerol-glycerol-3-phosphate 3-phosphatidyltransferase activity"/>
    <property type="evidence" value="ECO:0007669"/>
    <property type="project" value="UniProtKB-UniRule"/>
</dbReference>
<accession>A0A926HUE2</accession>
<evidence type="ECO:0000256" key="1">
    <source>
        <dbReference type="ARBA" id="ARBA00003973"/>
    </source>
</evidence>
<keyword evidence="14" id="KW-1208">Phospholipid metabolism</keyword>
<dbReference type="InterPro" id="IPR048254">
    <property type="entry name" value="CDP_ALCOHOL_P_TRANSF_CS"/>
</dbReference>
<evidence type="ECO:0000256" key="8">
    <source>
        <dbReference type="ARBA" id="ARBA00022679"/>
    </source>
</evidence>
<keyword evidence="11" id="KW-0443">Lipid metabolism</keyword>
<evidence type="ECO:0000256" key="7">
    <source>
        <dbReference type="ARBA" id="ARBA00022516"/>
    </source>
</evidence>
<proteinExistence type="inferred from homology"/>
<evidence type="ECO:0000313" key="19">
    <source>
        <dbReference type="EMBL" id="MBC8535461.1"/>
    </source>
</evidence>
<dbReference type="AlphaFoldDB" id="A0A926HUE2"/>
<comment type="pathway">
    <text evidence="3">Phospholipid metabolism; phosphatidylglycerol biosynthesis; phosphatidylglycerol from CDP-diacylglycerol: step 1/2.</text>
</comment>
<dbReference type="InterPro" id="IPR050324">
    <property type="entry name" value="CDP-alcohol_PTase-I"/>
</dbReference>
<comment type="subcellular location">
    <subcellularLocation>
        <location evidence="2">Membrane</location>
        <topology evidence="2">Multi-pass membrane protein</topology>
    </subcellularLocation>
</comment>
<dbReference type="RefSeq" id="WP_249299190.1">
    <property type="nucleotide sequence ID" value="NZ_JACRSP010000001.1"/>
</dbReference>
<dbReference type="Proteomes" id="UP000620366">
    <property type="component" value="Unassembled WGS sequence"/>
</dbReference>